<dbReference type="EMBL" id="LN879502">
    <property type="protein sequence ID" value="CUI16855.1"/>
    <property type="molecule type" value="Genomic_DNA"/>
</dbReference>
<evidence type="ECO:0000313" key="13">
    <source>
        <dbReference type="Proteomes" id="UP000069902"/>
    </source>
</evidence>
<evidence type="ECO:0000256" key="4">
    <source>
        <dbReference type="ARBA" id="ARBA00022475"/>
    </source>
</evidence>
<dbReference type="PATRIC" id="fig|389348.3.peg.1373"/>
<dbReference type="InterPro" id="IPR003661">
    <property type="entry name" value="HisK_dim/P_dom"/>
</dbReference>
<reference evidence="13" key="1">
    <citation type="submission" date="2015-09" db="EMBL/GenBank/DDBJ databases">
        <authorList>
            <person name="Bertelli C."/>
        </authorList>
    </citation>
    <scope>NUCLEOTIDE SEQUENCE [LARGE SCALE GENOMIC DNA]</scope>
    <source>
        <strain evidence="13">KNic</strain>
    </source>
</reference>
<evidence type="ECO:0000256" key="9">
    <source>
        <dbReference type="SAM" id="Coils"/>
    </source>
</evidence>
<keyword evidence="8 10" id="KW-0472">Membrane</keyword>
<evidence type="ECO:0000256" key="5">
    <source>
        <dbReference type="ARBA" id="ARBA00022553"/>
    </source>
</evidence>
<dbReference type="Pfam" id="PF05231">
    <property type="entry name" value="MASE1"/>
    <property type="match status" value="1"/>
</dbReference>
<dbReference type="InterPro" id="IPR003594">
    <property type="entry name" value="HATPase_dom"/>
</dbReference>
<feature type="transmembrane region" description="Helical" evidence="10">
    <location>
        <begin position="242"/>
        <end position="266"/>
    </location>
</feature>
<dbReference type="InterPro" id="IPR005467">
    <property type="entry name" value="His_kinase_dom"/>
</dbReference>
<feature type="domain" description="Histidine kinase" evidence="11">
    <location>
        <begin position="398"/>
        <end position="641"/>
    </location>
</feature>
<keyword evidence="5" id="KW-0597">Phosphoprotein</keyword>
<dbReference type="InterPro" id="IPR004358">
    <property type="entry name" value="Sig_transdc_His_kin-like_C"/>
</dbReference>
<accession>A0A0U5JCK3</accession>
<keyword evidence="6 10" id="KW-0812">Transmembrane</keyword>
<dbReference type="Gene3D" id="3.30.565.10">
    <property type="entry name" value="Histidine kinase-like ATPase, C-terminal domain"/>
    <property type="match status" value="1"/>
</dbReference>
<feature type="transmembrane region" description="Helical" evidence="10">
    <location>
        <begin position="92"/>
        <end position="114"/>
    </location>
</feature>
<evidence type="ECO:0000313" key="12">
    <source>
        <dbReference type="EMBL" id="CUI16855.1"/>
    </source>
</evidence>
<keyword evidence="7 10" id="KW-1133">Transmembrane helix</keyword>
<evidence type="ECO:0000256" key="8">
    <source>
        <dbReference type="ARBA" id="ARBA00023136"/>
    </source>
</evidence>
<proteinExistence type="predicted"/>
<feature type="transmembrane region" description="Helical" evidence="10">
    <location>
        <begin position="200"/>
        <end position="222"/>
    </location>
</feature>
<dbReference type="EC" id="2.7.13.3" evidence="3"/>
<comment type="catalytic activity">
    <reaction evidence="1">
        <text>ATP + protein L-histidine = ADP + protein N-phospho-L-histidine.</text>
        <dbReference type="EC" id="2.7.13.3"/>
    </reaction>
</comment>
<sequence length="643" mass="72922">MEKKIFVSNNPVQYVFLILVIAFIYFIFAQLGQHLALPEGIATAVWPPSGFALTIFLLFGYRIWPGIFLGASLAIAASLAAKWPFFAFSFPFFLLVLIISMGATLQSMAASYLLNRLQVTSNLFHSYKHVYLFFIVIFLSCLINSTIAITSLNMADLIPEQSGQNWITWWLGDAAGMFVVTPLILSWFPPPSLQRSMDQAFESIQFFLVLGIVTFLCFGWLHQAYPLEYLLIPCLLWAIFRFGAHLATLTLAIISVFAILGTAKGYGPFFQQHLNTSLLLLQLFIGVISAMTLTLIAVLNQLKQANAQLKTYNENLESQVSQRTVVVQERTIELQDKTIQLQNQTLELQWRTKELQERTQKLQEQNQALEQMVIKFQLLQNRVITQEKLSSLGALTVGIAHQLRNPLNFVINFAELNQDIIVELIEWLESEKENIKPEDFEQAFLLLSSLKINTEKIENHGKGVNHIVEKMVAHAQNRIGKPEIVDINELVEEFSHLAYYSFQAQNPNITIHFDKSYDLTIEKIQTIPQLVSRALINIFNNAFHSVSHKKEDLGDAYNPTISIRTENRDVQVAILIRDNGNGIPSALRDQLFLPFFTTKPDEVGFGLSISRDLISQIEGQIHVESVEGEFAEFTLLLPKPPEQ</sequence>
<feature type="coiled-coil region" evidence="9">
    <location>
        <begin position="295"/>
        <end position="322"/>
    </location>
</feature>
<dbReference type="AlphaFoldDB" id="A0A0U5JCK3"/>
<dbReference type="InterPro" id="IPR036890">
    <property type="entry name" value="HATPase_C_sf"/>
</dbReference>
<dbReference type="GO" id="GO:0000155">
    <property type="term" value="F:phosphorelay sensor kinase activity"/>
    <property type="evidence" value="ECO:0007669"/>
    <property type="project" value="InterPro"/>
</dbReference>
<evidence type="ECO:0000256" key="1">
    <source>
        <dbReference type="ARBA" id="ARBA00000085"/>
    </source>
</evidence>
<dbReference type="SUPFAM" id="SSF55874">
    <property type="entry name" value="ATPase domain of HSP90 chaperone/DNA topoisomerase II/histidine kinase"/>
    <property type="match status" value="1"/>
</dbReference>
<dbReference type="STRING" id="389348.PNK_1238"/>
<evidence type="ECO:0000256" key="2">
    <source>
        <dbReference type="ARBA" id="ARBA00004651"/>
    </source>
</evidence>
<dbReference type="SUPFAM" id="SSF47384">
    <property type="entry name" value="Homodimeric domain of signal transducing histidine kinase"/>
    <property type="match status" value="1"/>
</dbReference>
<name>A0A0U5JCK3_9BACT</name>
<keyword evidence="13" id="KW-1185">Reference proteome</keyword>
<feature type="transmembrane region" description="Helical" evidence="10">
    <location>
        <begin position="66"/>
        <end position="86"/>
    </location>
</feature>
<feature type="transmembrane region" description="Helical" evidence="10">
    <location>
        <begin position="41"/>
        <end position="59"/>
    </location>
</feature>
<organism evidence="12 13">
    <name type="scientific">Candidatus Protochlamydia naegleriophila</name>
    <dbReference type="NCBI Taxonomy" id="389348"/>
    <lineage>
        <taxon>Bacteria</taxon>
        <taxon>Pseudomonadati</taxon>
        <taxon>Chlamydiota</taxon>
        <taxon>Chlamydiia</taxon>
        <taxon>Parachlamydiales</taxon>
        <taxon>Parachlamydiaceae</taxon>
        <taxon>Candidatus Protochlamydia</taxon>
    </lineage>
</organism>
<feature type="transmembrane region" description="Helical" evidence="10">
    <location>
        <begin position="130"/>
        <end position="155"/>
    </location>
</feature>
<dbReference type="Pfam" id="PF02518">
    <property type="entry name" value="HATPase_c"/>
    <property type="match status" value="1"/>
</dbReference>
<dbReference type="CDD" id="cd00082">
    <property type="entry name" value="HisKA"/>
    <property type="match status" value="1"/>
</dbReference>
<dbReference type="GO" id="GO:0005886">
    <property type="term" value="C:plasma membrane"/>
    <property type="evidence" value="ECO:0007669"/>
    <property type="project" value="UniProtKB-SubCell"/>
</dbReference>
<evidence type="ECO:0000256" key="6">
    <source>
        <dbReference type="ARBA" id="ARBA00022692"/>
    </source>
</evidence>
<dbReference type="PRINTS" id="PR00344">
    <property type="entry name" value="BCTRLSENSOR"/>
</dbReference>
<feature type="transmembrane region" description="Helical" evidence="10">
    <location>
        <begin position="12"/>
        <end position="29"/>
    </location>
</feature>
<dbReference type="PROSITE" id="PS50109">
    <property type="entry name" value="HIS_KIN"/>
    <property type="match status" value="1"/>
</dbReference>
<dbReference type="InterPro" id="IPR007895">
    <property type="entry name" value="MASE1"/>
</dbReference>
<gene>
    <name evidence="12" type="ORF">PNK_1238</name>
</gene>
<protein>
    <recommendedName>
        <fullName evidence="3">histidine kinase</fullName>
        <ecNumber evidence="3">2.7.13.3</ecNumber>
    </recommendedName>
</protein>
<dbReference type="RefSeq" id="WP_059060972.1">
    <property type="nucleotide sequence ID" value="NZ_LN879502.1"/>
</dbReference>
<dbReference type="PANTHER" id="PTHR43065">
    <property type="entry name" value="SENSOR HISTIDINE KINASE"/>
    <property type="match status" value="1"/>
</dbReference>
<dbReference type="Gene3D" id="1.10.287.130">
    <property type="match status" value="1"/>
</dbReference>
<evidence type="ECO:0000256" key="10">
    <source>
        <dbReference type="SAM" id="Phobius"/>
    </source>
</evidence>
<dbReference type="InterPro" id="IPR036097">
    <property type="entry name" value="HisK_dim/P_sf"/>
</dbReference>
<feature type="transmembrane region" description="Helical" evidence="10">
    <location>
        <begin position="167"/>
        <end position="188"/>
    </location>
</feature>
<dbReference type="KEGG" id="pnl:PNK_1238"/>
<dbReference type="InParanoid" id="A0A0U5JCK3"/>
<dbReference type="Proteomes" id="UP000069902">
    <property type="component" value="Chromosome cPNK"/>
</dbReference>
<dbReference type="PANTHER" id="PTHR43065:SF42">
    <property type="entry name" value="TWO-COMPONENT SENSOR PPRA"/>
    <property type="match status" value="1"/>
</dbReference>
<keyword evidence="4" id="KW-1003">Cell membrane</keyword>
<comment type="subcellular location">
    <subcellularLocation>
        <location evidence="2">Cell membrane</location>
        <topology evidence="2">Multi-pass membrane protein</topology>
    </subcellularLocation>
</comment>
<evidence type="ECO:0000259" key="11">
    <source>
        <dbReference type="PROSITE" id="PS50109"/>
    </source>
</evidence>
<feature type="coiled-coil region" evidence="9">
    <location>
        <begin position="352"/>
        <end position="382"/>
    </location>
</feature>
<feature type="transmembrane region" description="Helical" evidence="10">
    <location>
        <begin position="278"/>
        <end position="299"/>
    </location>
</feature>
<evidence type="ECO:0000256" key="7">
    <source>
        <dbReference type="ARBA" id="ARBA00022989"/>
    </source>
</evidence>
<keyword evidence="9" id="KW-0175">Coiled coil</keyword>
<dbReference type="SMART" id="SM00387">
    <property type="entry name" value="HATPase_c"/>
    <property type="match status" value="1"/>
</dbReference>
<evidence type="ECO:0000256" key="3">
    <source>
        <dbReference type="ARBA" id="ARBA00012438"/>
    </source>
</evidence>